<feature type="domain" description="NADP-dependent oxidoreductase" evidence="8">
    <location>
        <begin position="25"/>
        <end position="265"/>
    </location>
</feature>
<dbReference type="InterPro" id="IPR020471">
    <property type="entry name" value="AKR"/>
</dbReference>
<feature type="binding site" evidence="6">
    <location>
        <position position="114"/>
    </location>
    <ligand>
        <name>substrate</name>
    </ligand>
</feature>
<dbReference type="InterPro" id="IPR036812">
    <property type="entry name" value="NAD(P)_OxRdtase_dom_sf"/>
</dbReference>
<dbReference type="AlphaFoldDB" id="A0A328B3E0"/>
<dbReference type="PROSITE" id="PS00062">
    <property type="entry name" value="ALDOKETO_REDUCTASE_2"/>
    <property type="match status" value="1"/>
</dbReference>
<name>A0A328B3E0_9CAUL</name>
<dbReference type="PROSITE" id="PS00063">
    <property type="entry name" value="ALDOKETO_REDUCTASE_3"/>
    <property type="match status" value="1"/>
</dbReference>
<dbReference type="PANTHER" id="PTHR43827">
    <property type="entry name" value="2,5-DIKETO-D-GLUCONIC ACID REDUCTASE"/>
    <property type="match status" value="1"/>
</dbReference>
<evidence type="ECO:0000256" key="7">
    <source>
        <dbReference type="PIRSR" id="PIRSR000097-3"/>
    </source>
</evidence>
<evidence type="ECO:0000313" key="9">
    <source>
        <dbReference type="EMBL" id="RAK61409.1"/>
    </source>
</evidence>
<accession>A0A328B3E0</accession>
<proteinExistence type="inferred from homology"/>
<feature type="site" description="Lowers pKa of active site Tyr" evidence="7">
    <location>
        <position position="81"/>
    </location>
</feature>
<dbReference type="PANTHER" id="PTHR43827:SF3">
    <property type="entry name" value="NADP-DEPENDENT OXIDOREDUCTASE DOMAIN-CONTAINING PROTEIN"/>
    <property type="match status" value="1"/>
</dbReference>
<dbReference type="Pfam" id="PF00248">
    <property type="entry name" value="Aldo_ket_red"/>
    <property type="match status" value="1"/>
</dbReference>
<evidence type="ECO:0000313" key="10">
    <source>
        <dbReference type="Proteomes" id="UP000249842"/>
    </source>
</evidence>
<evidence type="ECO:0000256" key="6">
    <source>
        <dbReference type="PIRSR" id="PIRSR000097-2"/>
    </source>
</evidence>
<sequence>MSVQTLSAAPAIPLNDGRTMPQVGLGVWQAPAEVTAEVVRAALTVGYRSVDTAAAYRNERGVGEGVRSSGVDREKVFVTTKLWNDDHGYDATLRAFEASLARLGLEEVDLYLIHWPAPTQDRYLDSWRALVRLREEGRARSIGVSNFMIEHLRRIIGETGVAPAVNQIELHPKFQQTDLRAFHAGQGIVTESWSPLGRGRLLADPVVAKVAAKHATTPAQVIIRWHIDLGLIVIPKSVNPDRIAENFDVFDFRLDDEDMAAFARLDDPAGRIGPDPLAFG</sequence>
<keyword evidence="10" id="KW-1185">Reference proteome</keyword>
<keyword evidence="3" id="KW-0560">Oxidoreductase</keyword>
<keyword evidence="2" id="KW-0521">NADP</keyword>
<dbReference type="PIRSF" id="PIRSF000097">
    <property type="entry name" value="AKR"/>
    <property type="match status" value="1"/>
</dbReference>
<comment type="caution">
    <text evidence="9">The sequence shown here is derived from an EMBL/GenBank/DDBJ whole genome shotgun (WGS) entry which is preliminary data.</text>
</comment>
<reference evidence="10" key="1">
    <citation type="submission" date="2018-05" db="EMBL/GenBank/DDBJ databases">
        <authorList>
            <person name="Li X."/>
        </authorList>
    </citation>
    <scope>NUCLEOTIDE SEQUENCE [LARGE SCALE GENOMIC DNA]</scope>
    <source>
        <strain evidence="10">HKS-05</strain>
    </source>
</reference>
<dbReference type="RefSeq" id="WP_111458701.1">
    <property type="nucleotide sequence ID" value="NZ_QFYP01000001.1"/>
</dbReference>
<organism evidence="9 10">
    <name type="scientific">Phenylobacterium hankyongense</name>
    <dbReference type="NCBI Taxonomy" id="1813876"/>
    <lineage>
        <taxon>Bacteria</taxon>
        <taxon>Pseudomonadati</taxon>
        <taxon>Pseudomonadota</taxon>
        <taxon>Alphaproteobacteria</taxon>
        <taxon>Caulobacterales</taxon>
        <taxon>Caulobacteraceae</taxon>
        <taxon>Phenylobacterium</taxon>
    </lineage>
</organism>
<protein>
    <submittedName>
        <fullName evidence="9">Aldo/keto reductase</fullName>
    </submittedName>
</protein>
<dbReference type="InterPro" id="IPR023210">
    <property type="entry name" value="NADP_OxRdtase_dom"/>
</dbReference>
<dbReference type="FunFam" id="3.20.20.100:FF:000002">
    <property type="entry name" value="2,5-diketo-D-gluconic acid reductase A"/>
    <property type="match status" value="1"/>
</dbReference>
<dbReference type="InterPro" id="IPR018170">
    <property type="entry name" value="Aldo/ket_reductase_CS"/>
</dbReference>
<dbReference type="Proteomes" id="UP000249842">
    <property type="component" value="Unassembled WGS sequence"/>
</dbReference>
<evidence type="ECO:0000259" key="8">
    <source>
        <dbReference type="Pfam" id="PF00248"/>
    </source>
</evidence>
<evidence type="ECO:0000256" key="1">
    <source>
        <dbReference type="ARBA" id="ARBA00007905"/>
    </source>
</evidence>
<dbReference type="PRINTS" id="PR00069">
    <property type="entry name" value="ALDKETRDTASE"/>
</dbReference>
<gene>
    <name evidence="9" type="ORF">DJ021_17165</name>
</gene>
<dbReference type="SUPFAM" id="SSF51430">
    <property type="entry name" value="NAD(P)-linked oxidoreductase"/>
    <property type="match status" value="1"/>
</dbReference>
<evidence type="ECO:0000256" key="5">
    <source>
        <dbReference type="PIRSR" id="PIRSR000097-1"/>
    </source>
</evidence>
<comment type="similarity">
    <text evidence="1">Belongs to the aldo/keto reductase family.</text>
</comment>
<dbReference type="Gene3D" id="3.20.20.100">
    <property type="entry name" value="NADP-dependent oxidoreductase domain"/>
    <property type="match status" value="1"/>
</dbReference>
<comment type="catalytic activity">
    <reaction evidence="4">
        <text>hydroxyacetone + NADP(+) = methylglyoxal + NADPH + H(+)</text>
        <dbReference type="Rhea" id="RHEA:27986"/>
        <dbReference type="ChEBI" id="CHEBI:15378"/>
        <dbReference type="ChEBI" id="CHEBI:17158"/>
        <dbReference type="ChEBI" id="CHEBI:27957"/>
        <dbReference type="ChEBI" id="CHEBI:57783"/>
        <dbReference type="ChEBI" id="CHEBI:58349"/>
    </reaction>
</comment>
<dbReference type="OrthoDB" id="9804790at2"/>
<feature type="active site" description="Proton donor" evidence="5">
    <location>
        <position position="56"/>
    </location>
</feature>
<dbReference type="GO" id="GO:0016616">
    <property type="term" value="F:oxidoreductase activity, acting on the CH-OH group of donors, NAD or NADP as acceptor"/>
    <property type="evidence" value="ECO:0007669"/>
    <property type="project" value="UniProtKB-ARBA"/>
</dbReference>
<dbReference type="PROSITE" id="PS00798">
    <property type="entry name" value="ALDOKETO_REDUCTASE_1"/>
    <property type="match status" value="1"/>
</dbReference>
<evidence type="ECO:0000256" key="4">
    <source>
        <dbReference type="ARBA" id="ARBA00049445"/>
    </source>
</evidence>
<evidence type="ECO:0000256" key="3">
    <source>
        <dbReference type="ARBA" id="ARBA00023002"/>
    </source>
</evidence>
<evidence type="ECO:0000256" key="2">
    <source>
        <dbReference type="ARBA" id="ARBA00022857"/>
    </source>
</evidence>
<dbReference type="EMBL" id="QFYP01000001">
    <property type="protein sequence ID" value="RAK61409.1"/>
    <property type="molecule type" value="Genomic_DNA"/>
</dbReference>